<dbReference type="PANTHER" id="PTHR45966:SF1">
    <property type="entry name" value="GDSL ESTERASE_LIPASE 1-RELATED"/>
    <property type="match status" value="1"/>
</dbReference>
<gene>
    <name evidence="3" type="ORF">P3X46_034044</name>
</gene>
<name>A0ABQ9K905_HEVBR</name>
<reference evidence="3 4" key="1">
    <citation type="journal article" date="2023" name="Plant Biotechnol. J.">
        <title>Chromosome-level wild Hevea brasiliensis genome provides new tools for genomic-assisted breeding and valuable loci to elevate rubber yield.</title>
        <authorList>
            <person name="Cheng H."/>
            <person name="Song X."/>
            <person name="Hu Y."/>
            <person name="Wu T."/>
            <person name="Yang Q."/>
            <person name="An Z."/>
            <person name="Feng S."/>
            <person name="Deng Z."/>
            <person name="Wu W."/>
            <person name="Zeng X."/>
            <person name="Tu M."/>
            <person name="Wang X."/>
            <person name="Huang H."/>
        </authorList>
    </citation>
    <scope>NUCLEOTIDE SEQUENCE [LARGE SCALE GENOMIC DNA]</scope>
    <source>
        <strain evidence="3">MT/VB/25A 57/8</strain>
    </source>
</reference>
<evidence type="ECO:0000256" key="2">
    <source>
        <dbReference type="ARBA" id="ARBA00022729"/>
    </source>
</evidence>
<dbReference type="InterPro" id="IPR036514">
    <property type="entry name" value="SGNH_hydro_sf"/>
</dbReference>
<dbReference type="Proteomes" id="UP001174677">
    <property type="component" value="Unassembled WGS sequence"/>
</dbReference>
<evidence type="ECO:0000313" key="4">
    <source>
        <dbReference type="Proteomes" id="UP001174677"/>
    </source>
</evidence>
<comment type="similarity">
    <text evidence="1">Belongs to the 'GDSL' lipolytic enzyme family.</text>
</comment>
<dbReference type="Pfam" id="PF00657">
    <property type="entry name" value="Lipase_GDSL"/>
    <property type="match status" value="1"/>
</dbReference>
<comment type="caution">
    <text evidence="3">The sequence shown here is derived from an EMBL/GenBank/DDBJ whole genome shotgun (WGS) entry which is preliminary data.</text>
</comment>
<proteinExistence type="inferred from homology"/>
<accession>A0ABQ9K905</accession>
<dbReference type="Gene3D" id="3.40.50.1110">
    <property type="entry name" value="SGNH hydrolase"/>
    <property type="match status" value="1"/>
</dbReference>
<keyword evidence="2" id="KW-0732">Signal</keyword>
<evidence type="ECO:0000313" key="3">
    <source>
        <dbReference type="EMBL" id="KAJ9129167.1"/>
    </source>
</evidence>
<evidence type="ECO:0000256" key="1">
    <source>
        <dbReference type="ARBA" id="ARBA00008668"/>
    </source>
</evidence>
<keyword evidence="4" id="KW-1185">Reference proteome</keyword>
<dbReference type="InterPro" id="IPR044552">
    <property type="entry name" value="GLIP1-5/GLL25"/>
</dbReference>
<sequence length="313" mass="34889">MKYGLQLNMAKTLSSHIYVLVFCSSLLISTYCQTDLWSPENSVASFIFGDSLFDAGNNNYIKNASFRADYPTGRFSDGQLIPDFIAEWLKLPLLPPYLQPGNHDYVYGVNFASAGAGAPVETRQGTVCNDYVVYVASNSTVFQSSSKEDYVEIVIGNLTSVIKEIWTCKYRSYGCAPFTRGLNTSGGCLEEVTALIKLHNRALSKVLEDLQKELKGFEYSVLDFYTSLSKRMNKPSKYGFKVRKVACCGSGPFRGILDSGVKHEYELCDDPTEYLFFDSAHLTEKAYNQLGKLFGSGSPDVTWPYNLKTLLKA</sequence>
<protein>
    <recommendedName>
        <fullName evidence="5">GDSL esterase/lipase 1-like</fullName>
    </recommendedName>
</protein>
<dbReference type="PANTHER" id="PTHR45966">
    <property type="entry name" value="GDSL-LIKE LIPASE/ACYLHYDROLASE"/>
    <property type="match status" value="1"/>
</dbReference>
<organism evidence="3 4">
    <name type="scientific">Hevea brasiliensis</name>
    <name type="common">Para rubber tree</name>
    <name type="synonym">Siphonia brasiliensis</name>
    <dbReference type="NCBI Taxonomy" id="3981"/>
    <lineage>
        <taxon>Eukaryota</taxon>
        <taxon>Viridiplantae</taxon>
        <taxon>Streptophyta</taxon>
        <taxon>Embryophyta</taxon>
        <taxon>Tracheophyta</taxon>
        <taxon>Spermatophyta</taxon>
        <taxon>Magnoliopsida</taxon>
        <taxon>eudicotyledons</taxon>
        <taxon>Gunneridae</taxon>
        <taxon>Pentapetalae</taxon>
        <taxon>rosids</taxon>
        <taxon>fabids</taxon>
        <taxon>Malpighiales</taxon>
        <taxon>Euphorbiaceae</taxon>
        <taxon>Crotonoideae</taxon>
        <taxon>Micrandreae</taxon>
        <taxon>Hevea</taxon>
    </lineage>
</organism>
<evidence type="ECO:0008006" key="5">
    <source>
        <dbReference type="Google" id="ProtNLM"/>
    </source>
</evidence>
<dbReference type="InterPro" id="IPR001087">
    <property type="entry name" value="GDSL"/>
</dbReference>
<dbReference type="EMBL" id="JARPOI010000233">
    <property type="protein sequence ID" value="KAJ9129167.1"/>
    <property type="molecule type" value="Genomic_DNA"/>
</dbReference>